<evidence type="ECO:0000256" key="1">
    <source>
        <dbReference type="SAM" id="MobiDB-lite"/>
    </source>
</evidence>
<evidence type="ECO:0000313" key="3">
    <source>
        <dbReference type="EMBL" id="GAA4338964.1"/>
    </source>
</evidence>
<evidence type="ECO:0008006" key="5">
    <source>
        <dbReference type="Google" id="ProtNLM"/>
    </source>
</evidence>
<dbReference type="EMBL" id="BAABGY010000011">
    <property type="protein sequence ID" value="GAA4338964.1"/>
    <property type="molecule type" value="Genomic_DNA"/>
</dbReference>
<comment type="caution">
    <text evidence="3">The sequence shown here is derived from an EMBL/GenBank/DDBJ whole genome shotgun (WGS) entry which is preliminary data.</text>
</comment>
<protein>
    <recommendedName>
        <fullName evidence="5">DUF2147 domain-containing protein</fullName>
    </recommendedName>
</protein>
<gene>
    <name evidence="3" type="ORF">GCM10023184_35780</name>
</gene>
<evidence type="ECO:0000313" key="4">
    <source>
        <dbReference type="Proteomes" id="UP001501725"/>
    </source>
</evidence>
<feature type="region of interest" description="Disordered" evidence="1">
    <location>
        <begin position="150"/>
        <end position="234"/>
    </location>
</feature>
<proteinExistence type="predicted"/>
<reference evidence="4" key="1">
    <citation type="journal article" date="2019" name="Int. J. Syst. Evol. Microbiol.">
        <title>The Global Catalogue of Microorganisms (GCM) 10K type strain sequencing project: providing services to taxonomists for standard genome sequencing and annotation.</title>
        <authorList>
            <consortium name="The Broad Institute Genomics Platform"/>
            <consortium name="The Broad Institute Genome Sequencing Center for Infectious Disease"/>
            <person name="Wu L."/>
            <person name="Ma J."/>
        </authorList>
    </citation>
    <scope>NUCLEOTIDE SEQUENCE [LARGE SCALE GENOMIC DNA]</scope>
    <source>
        <strain evidence="4">JCM 17919</strain>
    </source>
</reference>
<keyword evidence="2" id="KW-0732">Signal</keyword>
<evidence type="ECO:0000256" key="2">
    <source>
        <dbReference type="SAM" id="SignalP"/>
    </source>
</evidence>
<feature type="compositionally biased region" description="Pro residues" evidence="1">
    <location>
        <begin position="223"/>
        <end position="234"/>
    </location>
</feature>
<accession>A0ABP8HGN0</accession>
<feature type="compositionally biased region" description="Low complexity" evidence="1">
    <location>
        <begin position="212"/>
        <end position="222"/>
    </location>
</feature>
<feature type="chain" id="PRO_5047358264" description="DUF2147 domain-containing protein" evidence="2">
    <location>
        <begin position="19"/>
        <end position="355"/>
    </location>
</feature>
<sequence length="355" mass="38959">MRSLFLFLFVLLGSILRAQDLTGTWEGTEEGNYMRLVIVKVGDEYIGYTYDTDPAGGWCHVNFRGTYDPDTRTLKGSGDGMIARRGSHVECTFELRFSKGSSADELKGTEHTKGAPKPLFDFLDFDAGPVELRRITRRFDTTAYMRTFLPQPPAPVVRTPQPTAKPAAKPAPPPRAAAARLAPPKRNTTAAARPRTEPPKRALPPKPATQLPARTEPVTATPAAPPPKAAAPTAPPALLALRNDRRSTVLREVAVRTRTVTLHVFDNGQPDGDTVSILHNNRVLVRQRLVTVQPQTLTLTLDEGPNEIVFLAHNVGRIPPNTASLLLEADGQRYSLTASTDLQQNAVLRIRYEPE</sequence>
<name>A0ABP8HGN0_9BACT</name>
<dbReference type="Proteomes" id="UP001501725">
    <property type="component" value="Unassembled WGS sequence"/>
</dbReference>
<organism evidence="3 4">
    <name type="scientific">Flaviaesturariibacter amylovorans</name>
    <dbReference type="NCBI Taxonomy" id="1084520"/>
    <lineage>
        <taxon>Bacteria</taxon>
        <taxon>Pseudomonadati</taxon>
        <taxon>Bacteroidota</taxon>
        <taxon>Chitinophagia</taxon>
        <taxon>Chitinophagales</taxon>
        <taxon>Chitinophagaceae</taxon>
        <taxon>Flaviaestuariibacter</taxon>
    </lineage>
</organism>
<feature type="compositionally biased region" description="Low complexity" evidence="1">
    <location>
        <begin position="176"/>
        <end position="186"/>
    </location>
</feature>
<dbReference type="RefSeq" id="WP_345257186.1">
    <property type="nucleotide sequence ID" value="NZ_BAABGY010000011.1"/>
</dbReference>
<keyword evidence="4" id="KW-1185">Reference proteome</keyword>
<feature type="signal peptide" evidence="2">
    <location>
        <begin position="1"/>
        <end position="18"/>
    </location>
</feature>